<evidence type="ECO:0000313" key="2">
    <source>
        <dbReference type="EMBL" id="KKN90637.1"/>
    </source>
</evidence>
<feature type="transmembrane region" description="Helical" evidence="1">
    <location>
        <begin position="60"/>
        <end position="79"/>
    </location>
</feature>
<name>A0A0F9UT03_9ZZZZ</name>
<accession>A0A0F9UT03</accession>
<feature type="transmembrane region" description="Helical" evidence="1">
    <location>
        <begin position="21"/>
        <end position="40"/>
    </location>
</feature>
<dbReference type="AlphaFoldDB" id="A0A0F9UT03"/>
<organism evidence="2">
    <name type="scientific">marine sediment metagenome</name>
    <dbReference type="NCBI Taxonomy" id="412755"/>
    <lineage>
        <taxon>unclassified sequences</taxon>
        <taxon>metagenomes</taxon>
        <taxon>ecological metagenomes</taxon>
    </lineage>
</organism>
<protein>
    <submittedName>
        <fullName evidence="2">Uncharacterized protein</fullName>
    </submittedName>
</protein>
<feature type="transmembrane region" description="Helical" evidence="1">
    <location>
        <begin position="141"/>
        <end position="159"/>
    </location>
</feature>
<keyword evidence="1" id="KW-0472">Membrane</keyword>
<evidence type="ECO:0000256" key="1">
    <source>
        <dbReference type="SAM" id="Phobius"/>
    </source>
</evidence>
<feature type="transmembrane region" description="Helical" evidence="1">
    <location>
        <begin position="209"/>
        <end position="227"/>
    </location>
</feature>
<feature type="transmembrane region" description="Helical" evidence="1">
    <location>
        <begin position="180"/>
        <end position="203"/>
    </location>
</feature>
<proteinExistence type="predicted"/>
<comment type="caution">
    <text evidence="2">The sequence shown here is derived from an EMBL/GenBank/DDBJ whole genome shotgun (WGS) entry which is preliminary data.</text>
</comment>
<keyword evidence="1" id="KW-1133">Transmembrane helix</keyword>
<keyword evidence="1" id="KW-0812">Transmembrane</keyword>
<gene>
    <name evidence="2" type="ORF">LCGC14_0225800</name>
</gene>
<sequence length="237" mass="26804">MRAETQTESPFKQAVAAAKANIVPAMGLWAVAAAIIIAYYNHAPTQGVFDRIAKVKESYGYAFSAISTPIFAVLFPLAIQRLINALRSKRMHVEPWSNVPLMAVFWAYRGAEIDGLYRLQTWAWGEGKDFWTLAGQVAIDQGVYVLLWAIPTIVLVLLFKDCGRSVSRTRRELGHHWYRTRCVPILFVNWVVWIPVVVVIYSLPPGLRVPVMNINVCLFMLLVMFLTRGDRELEPAP</sequence>
<reference evidence="2" key="1">
    <citation type="journal article" date="2015" name="Nature">
        <title>Complex archaea that bridge the gap between prokaryotes and eukaryotes.</title>
        <authorList>
            <person name="Spang A."/>
            <person name="Saw J.H."/>
            <person name="Jorgensen S.L."/>
            <person name="Zaremba-Niedzwiedzka K."/>
            <person name="Martijn J."/>
            <person name="Lind A.E."/>
            <person name="van Eijk R."/>
            <person name="Schleper C."/>
            <person name="Guy L."/>
            <person name="Ettema T.J."/>
        </authorList>
    </citation>
    <scope>NUCLEOTIDE SEQUENCE</scope>
</reference>
<dbReference type="EMBL" id="LAZR01000108">
    <property type="protein sequence ID" value="KKN90637.1"/>
    <property type="molecule type" value="Genomic_DNA"/>
</dbReference>